<dbReference type="InterPro" id="IPR001782">
    <property type="entry name" value="Flag_FlgI"/>
</dbReference>
<dbReference type="GO" id="GO:0009428">
    <property type="term" value="C:bacterial-type flagellum basal body, distal rod, P ring"/>
    <property type="evidence" value="ECO:0007669"/>
    <property type="project" value="InterPro"/>
</dbReference>
<evidence type="ECO:0000313" key="8">
    <source>
        <dbReference type="EMBL" id="ACB97203.1"/>
    </source>
</evidence>
<reference evidence="8 9" key="2">
    <citation type="journal article" date="2010" name="J. Bacteriol.">
        <title>Complete genome sequence of Beijerinckia indica subsp. indica.</title>
        <authorList>
            <person name="Tamas I."/>
            <person name="Dedysh S.N."/>
            <person name="Liesack W."/>
            <person name="Stott M.B."/>
            <person name="Alam M."/>
            <person name="Murrell J.C."/>
            <person name="Dunfield P.F."/>
        </authorList>
    </citation>
    <scope>NUCLEOTIDE SEQUENCE [LARGE SCALE GENOMIC DNA]</scope>
    <source>
        <strain evidence="9">ATCC 9039 / DSM 1715 / NCIMB 8712</strain>
    </source>
</reference>
<dbReference type="GO" id="GO:0005198">
    <property type="term" value="F:structural molecule activity"/>
    <property type="evidence" value="ECO:0007669"/>
    <property type="project" value="InterPro"/>
</dbReference>
<comment type="function">
    <text evidence="1 7">Assembles around the rod to form the L-ring and probably protects the motor/basal body from shearing forces during rotation.</text>
</comment>
<evidence type="ECO:0000313" key="9">
    <source>
        <dbReference type="Proteomes" id="UP000001695"/>
    </source>
</evidence>
<dbReference type="KEGG" id="bid:Bind_3651"/>
<dbReference type="RefSeq" id="WP_012386551.1">
    <property type="nucleotide sequence ID" value="NC_010581.1"/>
</dbReference>
<name>B2IGV7_BEII9</name>
<dbReference type="eggNOG" id="COG1706">
    <property type="taxonomic scope" value="Bacteria"/>
</dbReference>
<dbReference type="HAMAP" id="MF_00416">
    <property type="entry name" value="FlgI"/>
    <property type="match status" value="1"/>
</dbReference>
<evidence type="ECO:0000256" key="4">
    <source>
        <dbReference type="ARBA" id="ARBA00022764"/>
    </source>
</evidence>
<comment type="similarity">
    <text evidence="7">Belongs to the FlgI family.</text>
</comment>
<dbReference type="EMBL" id="CP001016">
    <property type="protein sequence ID" value="ACB97203.1"/>
    <property type="molecule type" value="Genomic_DNA"/>
</dbReference>
<dbReference type="PRINTS" id="PR01010">
    <property type="entry name" value="FLGPRINGFLGI"/>
</dbReference>
<organism evidence="8 9">
    <name type="scientific">Beijerinckia indica subsp. indica (strain ATCC 9039 / DSM 1715 / NCIMB 8712)</name>
    <dbReference type="NCBI Taxonomy" id="395963"/>
    <lineage>
        <taxon>Bacteria</taxon>
        <taxon>Pseudomonadati</taxon>
        <taxon>Pseudomonadota</taxon>
        <taxon>Alphaproteobacteria</taxon>
        <taxon>Hyphomicrobiales</taxon>
        <taxon>Beijerinckiaceae</taxon>
        <taxon>Beijerinckia</taxon>
    </lineage>
</organism>
<dbReference type="NCBIfam" id="NF003676">
    <property type="entry name" value="PRK05303.1"/>
    <property type="match status" value="1"/>
</dbReference>
<dbReference type="PANTHER" id="PTHR30381">
    <property type="entry name" value="FLAGELLAR P-RING PERIPLASMIC PROTEIN FLGI"/>
    <property type="match status" value="1"/>
</dbReference>
<protein>
    <recommendedName>
        <fullName evidence="2 7">Flagellar P-ring protein</fullName>
    </recommendedName>
    <alternativeName>
        <fullName evidence="6 7">Basal body P-ring protein</fullName>
    </alternativeName>
</protein>
<keyword evidence="5 7" id="KW-0975">Bacterial flagellum</keyword>
<comment type="subunit">
    <text evidence="7">The basal body constitutes a major portion of the flagellar organelle and consists of four rings (L,P,S, and M) mounted on a central rod.</text>
</comment>
<dbReference type="GO" id="GO:0030288">
    <property type="term" value="C:outer membrane-bounded periplasmic space"/>
    <property type="evidence" value="ECO:0007669"/>
    <property type="project" value="InterPro"/>
</dbReference>
<feature type="chain" id="PRO_5009007539" description="Flagellar P-ring protein" evidence="7">
    <location>
        <begin position="25"/>
        <end position="370"/>
    </location>
</feature>
<evidence type="ECO:0000256" key="2">
    <source>
        <dbReference type="ARBA" id="ARBA00019515"/>
    </source>
</evidence>
<sequence length="370" mass="38470" precursor="true">MTRRIFSLLACCCLACFSVAPAFASVRIKDIAALQGVRDNQIMGYGLVVGLQGTGDTMRNSVFTEQSIQSMLDRLGVNVRGINLRTRNVAAVLVTADLPPFVQPGSRIDVTVSSLGDASSLLGGTLILTSLLGVDGQTYAMAQGQVAVTGFAETGPAASVVQNVPTAGRIANGALIEREVPGQLRSIGPLVLQLRNPDFGTAVKITDAINAFGVHKYGHELAHEIDQRSVALNKPANLGTTRFIAQIGDLSIEPDTPARVVIDSRSGTVVIGQDVQISTVAVTQGNLTVRISNAPVISQPAPFSQGKTVVAPITEIDANQGGGPISIVRGSNLRSLVAGLNQIGLKPDGIISILQAIKSAGALQADLVVQ</sequence>
<keyword evidence="8" id="KW-0966">Cell projection</keyword>
<dbReference type="AlphaFoldDB" id="B2IGV7"/>
<reference evidence="9" key="1">
    <citation type="submission" date="2008-03" db="EMBL/GenBank/DDBJ databases">
        <title>Complete sequence of chromosome of Beijerinckia indica subsp. indica ATCC 9039.</title>
        <authorList>
            <consortium name="US DOE Joint Genome Institute"/>
            <person name="Copeland A."/>
            <person name="Lucas S."/>
            <person name="Lapidus A."/>
            <person name="Glavina del Rio T."/>
            <person name="Dalin E."/>
            <person name="Tice H."/>
            <person name="Bruce D."/>
            <person name="Goodwin L."/>
            <person name="Pitluck S."/>
            <person name="LaButti K."/>
            <person name="Schmutz J."/>
            <person name="Larimer F."/>
            <person name="Land M."/>
            <person name="Hauser L."/>
            <person name="Kyrpides N."/>
            <person name="Mikhailova N."/>
            <person name="Dunfield P.F."/>
            <person name="Dedysh S.N."/>
            <person name="Liesack W."/>
            <person name="Saw J.H."/>
            <person name="Alam M."/>
            <person name="Chen Y."/>
            <person name="Murrell J.C."/>
            <person name="Richardson P."/>
        </authorList>
    </citation>
    <scope>NUCLEOTIDE SEQUENCE [LARGE SCALE GENOMIC DNA]</scope>
    <source>
        <strain evidence="9">ATCC 9039 / DSM 1715 / NCIMB 8712</strain>
    </source>
</reference>
<keyword evidence="3 7" id="KW-0732">Signal</keyword>
<evidence type="ECO:0000256" key="6">
    <source>
        <dbReference type="ARBA" id="ARBA00032344"/>
    </source>
</evidence>
<dbReference type="Pfam" id="PF02119">
    <property type="entry name" value="FlgI"/>
    <property type="match status" value="1"/>
</dbReference>
<dbReference type="HOGENOM" id="CLU_045235_1_0_5"/>
<dbReference type="STRING" id="395963.Bind_3651"/>
<keyword evidence="8" id="KW-0282">Flagellum</keyword>
<evidence type="ECO:0000256" key="5">
    <source>
        <dbReference type="ARBA" id="ARBA00023143"/>
    </source>
</evidence>
<keyword evidence="9" id="KW-1185">Reference proteome</keyword>
<dbReference type="NCBIfam" id="NF009430">
    <property type="entry name" value="PRK12789.1"/>
    <property type="match status" value="1"/>
</dbReference>
<dbReference type="PANTHER" id="PTHR30381:SF0">
    <property type="entry name" value="FLAGELLAR P-RING PROTEIN"/>
    <property type="match status" value="1"/>
</dbReference>
<evidence type="ECO:0000256" key="7">
    <source>
        <dbReference type="HAMAP-Rule" id="MF_00416"/>
    </source>
</evidence>
<evidence type="ECO:0000256" key="1">
    <source>
        <dbReference type="ARBA" id="ARBA00002591"/>
    </source>
</evidence>
<evidence type="ECO:0000256" key="3">
    <source>
        <dbReference type="ARBA" id="ARBA00022729"/>
    </source>
</evidence>
<proteinExistence type="inferred from homology"/>
<dbReference type="Proteomes" id="UP000001695">
    <property type="component" value="Chromosome"/>
</dbReference>
<feature type="signal peptide" evidence="7">
    <location>
        <begin position="1"/>
        <end position="24"/>
    </location>
</feature>
<dbReference type="OrthoDB" id="9786431at2"/>
<dbReference type="GO" id="GO:0071973">
    <property type="term" value="P:bacterial-type flagellum-dependent cell motility"/>
    <property type="evidence" value="ECO:0007669"/>
    <property type="project" value="InterPro"/>
</dbReference>
<accession>B2IGV7</accession>
<gene>
    <name evidence="7" type="primary">flgI</name>
    <name evidence="8" type="ordered locus">Bind_3651</name>
</gene>
<comment type="subcellular location">
    <subcellularLocation>
        <location evidence="7">Periplasm</location>
    </subcellularLocation>
    <subcellularLocation>
        <location evidence="7">Bacterial flagellum basal body</location>
    </subcellularLocation>
</comment>
<keyword evidence="8" id="KW-0969">Cilium</keyword>
<keyword evidence="4 7" id="KW-0574">Periplasm</keyword>